<dbReference type="Gene3D" id="2.130.10.10">
    <property type="entry name" value="YVTN repeat-like/Quinoprotein amine dehydrogenase"/>
    <property type="match status" value="1"/>
</dbReference>
<comment type="subcellular location">
    <subcellularLocation>
        <location evidence="1">Nucleus</location>
    </subcellularLocation>
</comment>
<gene>
    <name evidence="5" type="ORF">EDD36DRAFT_451060</name>
</gene>
<dbReference type="InterPro" id="IPR036322">
    <property type="entry name" value="WD40_repeat_dom_sf"/>
</dbReference>
<dbReference type="AlphaFoldDB" id="A0AAN6E1C7"/>
<dbReference type="GO" id="GO:0000127">
    <property type="term" value="C:transcription factor TFIIIC complex"/>
    <property type="evidence" value="ECO:0007669"/>
    <property type="project" value="TreeGrafter"/>
</dbReference>
<dbReference type="InterPro" id="IPR052416">
    <property type="entry name" value="GTF3C_component"/>
</dbReference>
<accession>A0AAN6E1C7</accession>
<sequence>MAENRRRSARERKVNPKYANDGWDKGTLRLLRESSESSGSSPDEAAEAEELDTDLRVRAVKARSGGDASSADGDDVSMASAAVSKSSDVDTPDEDEEENATLASDEDADAGDAPRRRNRRLPRSAISTTAHSRGLPSGHQSSGKSSVYHLTFGPDIEDLHDVLQARDTWLNGRDITLPSRATLSAAHASEKPVGDTDNAPTSTANSLVDPPTDHQILTPIGNDELYAKYLLQDKPSHSVVLGLWGGQQLFPLEYCSPLDFGQAWPKASSLDQAQMPTSQEHYHEGWLLNVGERVQCLGWAPGQDGVQYLAIVTRCTSTQRNLAAGEEDIRPAFHPSPPYPSAIQIWAFQTQPTKVTGIRTLSMRTMPRLAVVIGTDWGNIRHIKWRPPPAPSTSPGHETSQHIGHLGILSTDGHVRILTIPFPPSTSPLTLHADRAGLTIPPPPNTLFTSLTFATPTDLILGCADGSIHIFDLVDPSPTPHLTHDQHNTYILSLCAATPSSLSHFIASTSATGELTLTDLRSPEQDRVSVARACFPAKDLVFAPFTRTFITTLDRAGNTHTESSSATFIVAHHLRHFPTTHRIAKLPEHTGAATALAGSYQHPCILVGNARGQVFATNYLRKIMPHRRNDPRSKPGAIAWLQKVCEYDWRPERPSTVHASAKGQTGDTIDLYHGHDTRRGVSRFHEGFKPDKVDFGITTNPKKKIDKQDLGAAEPIFEEENAVTALEWNPNHSCAGFAAMGWGSGILRIQDLAHDME</sequence>
<feature type="region of interest" description="Disordered" evidence="4">
    <location>
        <begin position="186"/>
        <end position="213"/>
    </location>
</feature>
<keyword evidence="2" id="KW-0804">Transcription</keyword>
<comment type="caution">
    <text evidence="5">The sequence shown here is derived from an EMBL/GenBank/DDBJ whole genome shotgun (WGS) entry which is preliminary data.</text>
</comment>
<name>A0AAN6E1C7_9EURO</name>
<dbReference type="EMBL" id="MU404352">
    <property type="protein sequence ID" value="KAI1614810.1"/>
    <property type="molecule type" value="Genomic_DNA"/>
</dbReference>
<evidence type="ECO:0000256" key="3">
    <source>
        <dbReference type="ARBA" id="ARBA00023242"/>
    </source>
</evidence>
<keyword evidence="6" id="KW-1185">Reference proteome</keyword>
<feature type="compositionally biased region" description="Acidic residues" evidence="4">
    <location>
        <begin position="90"/>
        <end position="110"/>
    </location>
</feature>
<proteinExistence type="predicted"/>
<dbReference type="PANTHER" id="PTHR15052">
    <property type="entry name" value="RNA POLYMERASE III TRANSCRIPTION INITIATION FACTOR COMPLEX SUBUNIT"/>
    <property type="match status" value="1"/>
</dbReference>
<feature type="compositionally biased region" description="Basic and acidic residues" evidence="4">
    <location>
        <begin position="22"/>
        <end position="35"/>
    </location>
</feature>
<feature type="region of interest" description="Disordered" evidence="4">
    <location>
        <begin position="1"/>
        <end position="146"/>
    </location>
</feature>
<feature type="compositionally biased region" description="Basic and acidic residues" evidence="4">
    <location>
        <begin position="1"/>
        <end position="14"/>
    </location>
</feature>
<organism evidence="5 6">
    <name type="scientific">Exophiala viscosa</name>
    <dbReference type="NCBI Taxonomy" id="2486360"/>
    <lineage>
        <taxon>Eukaryota</taxon>
        <taxon>Fungi</taxon>
        <taxon>Dikarya</taxon>
        <taxon>Ascomycota</taxon>
        <taxon>Pezizomycotina</taxon>
        <taxon>Eurotiomycetes</taxon>
        <taxon>Chaetothyriomycetidae</taxon>
        <taxon>Chaetothyriales</taxon>
        <taxon>Herpotrichiellaceae</taxon>
        <taxon>Exophiala</taxon>
    </lineage>
</organism>
<evidence type="ECO:0000256" key="4">
    <source>
        <dbReference type="SAM" id="MobiDB-lite"/>
    </source>
</evidence>
<dbReference type="InterPro" id="IPR015943">
    <property type="entry name" value="WD40/YVTN_repeat-like_dom_sf"/>
</dbReference>
<evidence type="ECO:0000313" key="5">
    <source>
        <dbReference type="EMBL" id="KAI1614810.1"/>
    </source>
</evidence>
<evidence type="ECO:0000256" key="2">
    <source>
        <dbReference type="ARBA" id="ARBA00023163"/>
    </source>
</evidence>
<keyword evidence="3" id="KW-0539">Nucleus</keyword>
<dbReference type="Proteomes" id="UP001203852">
    <property type="component" value="Unassembled WGS sequence"/>
</dbReference>
<evidence type="ECO:0008006" key="7">
    <source>
        <dbReference type="Google" id="ProtNLM"/>
    </source>
</evidence>
<reference evidence="5" key="1">
    <citation type="journal article" date="2022" name="bioRxiv">
        <title>Deciphering the potential niche of two novel black yeast fungi from a biological soil crust based on their genomes, phenotypes, and melanin regulation.</title>
        <authorList>
            <consortium name="DOE Joint Genome Institute"/>
            <person name="Carr E.C."/>
            <person name="Barton Q."/>
            <person name="Grambo S."/>
            <person name="Sullivan M."/>
            <person name="Renfro C.M."/>
            <person name="Kuo A."/>
            <person name="Pangilinan J."/>
            <person name="Lipzen A."/>
            <person name="Keymanesh K."/>
            <person name="Savage E."/>
            <person name="Barry K."/>
            <person name="Grigoriev I.V."/>
            <person name="Riekhof W.R."/>
            <person name="Harris S.S."/>
        </authorList>
    </citation>
    <scope>NUCLEOTIDE SEQUENCE</scope>
    <source>
        <strain evidence="5">JF 03-4F</strain>
    </source>
</reference>
<dbReference type="PANTHER" id="PTHR15052:SF2">
    <property type="entry name" value="GENERAL TRANSCRIPTION FACTOR 3C POLYPEPTIDE 2"/>
    <property type="match status" value="1"/>
</dbReference>
<feature type="compositionally biased region" description="Low complexity" evidence="4">
    <location>
        <begin position="62"/>
        <end position="86"/>
    </location>
</feature>
<dbReference type="GO" id="GO:0005634">
    <property type="term" value="C:nucleus"/>
    <property type="evidence" value="ECO:0007669"/>
    <property type="project" value="UniProtKB-SubCell"/>
</dbReference>
<protein>
    <recommendedName>
        <fullName evidence="7">Transcription factor TFIIIC complex subunit Tfc6</fullName>
    </recommendedName>
</protein>
<dbReference type="SUPFAM" id="SSF50978">
    <property type="entry name" value="WD40 repeat-like"/>
    <property type="match status" value="1"/>
</dbReference>
<evidence type="ECO:0000313" key="6">
    <source>
        <dbReference type="Proteomes" id="UP001203852"/>
    </source>
</evidence>
<dbReference type="GO" id="GO:0006383">
    <property type="term" value="P:transcription by RNA polymerase III"/>
    <property type="evidence" value="ECO:0007669"/>
    <property type="project" value="TreeGrafter"/>
</dbReference>
<evidence type="ECO:0000256" key="1">
    <source>
        <dbReference type="ARBA" id="ARBA00004123"/>
    </source>
</evidence>